<accession>A0A7H9AR70</accession>
<evidence type="ECO:0000313" key="2">
    <source>
        <dbReference type="Proteomes" id="UP000509302"/>
    </source>
</evidence>
<dbReference type="RefSeq" id="WP_179242220.1">
    <property type="nucleotide sequence ID" value="NZ_CP058595.1"/>
</dbReference>
<dbReference type="EMBL" id="CP058595">
    <property type="protein sequence ID" value="QLG45934.1"/>
    <property type="molecule type" value="Genomic_DNA"/>
</dbReference>
<protein>
    <submittedName>
        <fullName evidence="1">Uncharacterized protein</fullName>
    </submittedName>
</protein>
<sequence>MKTTVVLQITIVLLLVQVGQAQQKKSQQAKDTTKQMNLVEAQFDVFKTVFGGDKNKDNSLAGFENYEQMLLQSDFDPKLKENLLQQYRLIESNTEPKQKDSLKLVFAQQLKKAMAESPKRKN</sequence>
<dbReference type="KEGG" id="cagg:HYG79_11425"/>
<proteinExistence type="predicted"/>
<gene>
    <name evidence="1" type="ORF">HYG79_11425</name>
</gene>
<reference evidence="1 2" key="1">
    <citation type="journal article" date="2006" name="Int. J. Syst. Evol. Microbiol.">
        <title>Costertonia aggregata gen. nov., sp. nov., a mesophilic marine bacterium of the family Flavobacteriaceae, isolated from a mature biofilm.</title>
        <authorList>
            <person name="Kwon K.K."/>
            <person name="Lee Y.K."/>
            <person name="Lee H.K."/>
        </authorList>
    </citation>
    <scope>NUCLEOTIDE SEQUENCE [LARGE SCALE GENOMIC DNA]</scope>
    <source>
        <strain evidence="1 2">KCCM 42265</strain>
    </source>
</reference>
<evidence type="ECO:0000313" key="1">
    <source>
        <dbReference type="EMBL" id="QLG45934.1"/>
    </source>
</evidence>
<dbReference type="AlphaFoldDB" id="A0A7H9AR70"/>
<dbReference type="Proteomes" id="UP000509302">
    <property type="component" value="Chromosome"/>
</dbReference>
<organism evidence="1 2">
    <name type="scientific">Costertonia aggregata</name>
    <dbReference type="NCBI Taxonomy" id="343403"/>
    <lineage>
        <taxon>Bacteria</taxon>
        <taxon>Pseudomonadati</taxon>
        <taxon>Bacteroidota</taxon>
        <taxon>Flavobacteriia</taxon>
        <taxon>Flavobacteriales</taxon>
        <taxon>Flavobacteriaceae</taxon>
        <taxon>Costertonia</taxon>
    </lineage>
</organism>
<keyword evidence="2" id="KW-1185">Reference proteome</keyword>
<name>A0A7H9AR70_9FLAO</name>